<dbReference type="Gene3D" id="3.40.50.720">
    <property type="entry name" value="NAD(P)-binding Rossmann-like Domain"/>
    <property type="match status" value="1"/>
</dbReference>
<dbReference type="SUPFAM" id="SSF51735">
    <property type="entry name" value="NAD(P)-binding Rossmann-fold domains"/>
    <property type="match status" value="1"/>
</dbReference>
<sequence>MFTNHKLLRTWGRPYLPLGKRTLYSIKSAMSNSSIQKVVVVGASGSVGKSTVKALLGEGFQVTGVTRETSKATLPEGVRHIKSEYSEASLREAFDDQDAVISTIGSITPGEALTIQKQLIDAAIAAGVKVFFPSEYGIDTSDPSAQEYIPFLADKIQTLDYLKTQQDKISWTAVVSGSMFDWGLDIPGFGGLNVPASTVTIFDGGDISFEATNLFQVGRAIAKCLKKPDLSKNQYVYVNSFTVTQNRVLAALEKAAGKKFTVSESTVEQLWADGAENVKAGQPMGILAMIAGAIYGKGGLARFSMTKGLWNEKLDLPQEDLDECVKEYLAGKK</sequence>
<evidence type="ECO:0000259" key="3">
    <source>
        <dbReference type="Pfam" id="PF05368"/>
    </source>
</evidence>
<organism evidence="4">
    <name type="scientific">Talaromyces marneffei PM1</name>
    <dbReference type="NCBI Taxonomy" id="1077442"/>
    <lineage>
        <taxon>Eukaryota</taxon>
        <taxon>Fungi</taxon>
        <taxon>Dikarya</taxon>
        <taxon>Ascomycota</taxon>
        <taxon>Pezizomycotina</taxon>
        <taxon>Eurotiomycetes</taxon>
        <taxon>Eurotiomycetidae</taxon>
        <taxon>Eurotiales</taxon>
        <taxon>Trichocomaceae</taxon>
        <taxon>Talaromyces</taxon>
        <taxon>Talaromyces sect. Talaromyces</taxon>
    </lineage>
</organism>
<dbReference type="PANTHER" id="PTHR47706">
    <property type="entry name" value="NMRA-LIKE FAMILY PROTEIN"/>
    <property type="match status" value="1"/>
</dbReference>
<feature type="domain" description="NmrA-like" evidence="3">
    <location>
        <begin position="36"/>
        <end position="268"/>
    </location>
</feature>
<dbReference type="PANTHER" id="PTHR47706:SF10">
    <property type="entry name" value="NMRA-LIKE DOMAIN-CONTAINING PROTEIN"/>
    <property type="match status" value="1"/>
</dbReference>
<evidence type="ECO:0000256" key="1">
    <source>
        <dbReference type="ARBA" id="ARBA00022857"/>
    </source>
</evidence>
<dbReference type="InterPro" id="IPR036291">
    <property type="entry name" value="NAD(P)-bd_dom_sf"/>
</dbReference>
<dbReference type="InterPro" id="IPR051609">
    <property type="entry name" value="NmrA/Isoflavone_reductase-like"/>
</dbReference>
<dbReference type="AlphaFoldDB" id="A0A093VCF8"/>
<dbReference type="EMBL" id="JPOX01000008">
    <property type="protein sequence ID" value="KFX49855.1"/>
    <property type="molecule type" value="Genomic_DNA"/>
</dbReference>
<evidence type="ECO:0000256" key="2">
    <source>
        <dbReference type="ARBA" id="ARBA00023002"/>
    </source>
</evidence>
<dbReference type="InterPro" id="IPR045312">
    <property type="entry name" value="PCBER-like"/>
</dbReference>
<reference evidence="4" key="1">
    <citation type="journal article" date="2014" name="PLoS Genet.">
        <title>Signature Gene Expression Reveals Novel Clues to the Molecular Mechanisms of Dimorphic Transition in Penicillium marneffei.</title>
        <authorList>
            <person name="Yang E."/>
            <person name="Wang G."/>
            <person name="Cai J."/>
            <person name="Woo P.C."/>
            <person name="Lau S.K."/>
            <person name="Yuen K.-Y."/>
            <person name="Chow W.-N."/>
            <person name="Lin X."/>
        </authorList>
    </citation>
    <scope>NUCLEOTIDE SEQUENCE [LARGE SCALE GENOMIC DNA]</scope>
    <source>
        <strain evidence="4">PM1</strain>
    </source>
</reference>
<comment type="caution">
    <text evidence="4">The sequence shown here is derived from an EMBL/GenBank/DDBJ whole genome shotgun (WGS) entry which is preliminary data.</text>
</comment>
<name>A0A093VCF8_TALMA</name>
<dbReference type="InterPro" id="IPR008030">
    <property type="entry name" value="NmrA-like"/>
</dbReference>
<keyword evidence="2" id="KW-0560">Oxidoreductase</keyword>
<dbReference type="Gene3D" id="3.90.25.10">
    <property type="entry name" value="UDP-galactose 4-epimerase, domain 1"/>
    <property type="match status" value="1"/>
</dbReference>
<dbReference type="eggNOG" id="ENOG502S12R">
    <property type="taxonomic scope" value="Eukaryota"/>
</dbReference>
<dbReference type="Pfam" id="PF05368">
    <property type="entry name" value="NmrA"/>
    <property type="match status" value="1"/>
</dbReference>
<dbReference type="CDD" id="cd05259">
    <property type="entry name" value="PCBER_SDR_a"/>
    <property type="match status" value="1"/>
</dbReference>
<protein>
    <submittedName>
        <fullName evidence="4">Isoflavone reductase like IRL</fullName>
    </submittedName>
</protein>
<dbReference type="GO" id="GO:0016491">
    <property type="term" value="F:oxidoreductase activity"/>
    <property type="evidence" value="ECO:0007669"/>
    <property type="project" value="UniProtKB-KW"/>
</dbReference>
<gene>
    <name evidence="4" type="ORF">GQ26_0080790</name>
</gene>
<keyword evidence="1" id="KW-0521">NADP</keyword>
<proteinExistence type="predicted"/>
<evidence type="ECO:0000313" key="4">
    <source>
        <dbReference type="EMBL" id="KFX49855.1"/>
    </source>
</evidence>
<accession>A0A093VCF8</accession>